<evidence type="ECO:0000313" key="1">
    <source>
        <dbReference type="EMBL" id="MBR7798042.1"/>
    </source>
</evidence>
<keyword evidence="2" id="KW-1185">Reference proteome</keyword>
<name>A0A941DZ70_9BACI</name>
<dbReference type="AlphaFoldDB" id="A0A941DZ70"/>
<dbReference type="Proteomes" id="UP000675284">
    <property type="component" value="Unassembled WGS sequence"/>
</dbReference>
<comment type="caution">
    <text evidence="1">The sequence shown here is derived from an EMBL/GenBank/DDBJ whole genome shotgun (WGS) entry which is preliminary data.</text>
</comment>
<proteinExistence type="predicted"/>
<gene>
    <name evidence="1" type="ORF">KCX74_18615</name>
</gene>
<dbReference type="EMBL" id="JAGSOT010000084">
    <property type="protein sequence ID" value="MBR7798042.1"/>
    <property type="molecule type" value="Genomic_DNA"/>
</dbReference>
<dbReference type="RefSeq" id="WP_166530934.1">
    <property type="nucleotide sequence ID" value="NZ_JAGSOT010000084.1"/>
</dbReference>
<protein>
    <submittedName>
        <fullName evidence="1">Uncharacterized protein</fullName>
    </submittedName>
</protein>
<evidence type="ECO:0000313" key="2">
    <source>
        <dbReference type="Proteomes" id="UP000675284"/>
    </source>
</evidence>
<organism evidence="1 2">
    <name type="scientific">Virgibacillus salarius</name>
    <dbReference type="NCBI Taxonomy" id="447199"/>
    <lineage>
        <taxon>Bacteria</taxon>
        <taxon>Bacillati</taxon>
        <taxon>Bacillota</taxon>
        <taxon>Bacilli</taxon>
        <taxon>Bacillales</taxon>
        <taxon>Bacillaceae</taxon>
        <taxon>Virgibacillus</taxon>
    </lineage>
</organism>
<sequence length="48" mass="5545">MSVNVRLVQRRPLAHTLAILTISGDKQNPQLIEVSLYIQTERLLIRVF</sequence>
<accession>A0A941DZ70</accession>
<reference evidence="1" key="1">
    <citation type="submission" date="2021-04" db="EMBL/GenBank/DDBJ databases">
        <title>Isolation and polyphasic classification of algal microorganism.</title>
        <authorList>
            <person name="Wang S."/>
        </authorList>
    </citation>
    <scope>NUCLEOTIDE SEQUENCE</scope>
    <source>
        <strain evidence="1">720a</strain>
    </source>
</reference>